<dbReference type="InterPro" id="IPR000640">
    <property type="entry name" value="EFG_V-like"/>
</dbReference>
<dbReference type="SMART" id="SM00889">
    <property type="entry name" value="EFG_IV"/>
    <property type="match status" value="1"/>
</dbReference>
<dbReference type="PANTHER" id="PTHR43261:SF6">
    <property type="entry name" value="ELONGATION FACTOR G-LIKE PROTEIN"/>
    <property type="match status" value="1"/>
</dbReference>
<dbReference type="SUPFAM" id="SSF54211">
    <property type="entry name" value="Ribosomal protein S5 domain 2-like"/>
    <property type="match status" value="1"/>
</dbReference>
<dbReference type="Pfam" id="PF22042">
    <property type="entry name" value="EF-G_D2"/>
    <property type="match status" value="1"/>
</dbReference>
<dbReference type="InterPro" id="IPR003593">
    <property type="entry name" value="AAA+_ATPase"/>
</dbReference>
<dbReference type="InterPro" id="IPR053905">
    <property type="entry name" value="EF-G-like_DII"/>
</dbReference>
<keyword evidence="2" id="KW-0342">GTP-binding</keyword>
<keyword evidence="1" id="KW-0547">Nucleotide-binding</keyword>
<accession>A0ABP7Y2A2</accession>
<dbReference type="Pfam" id="PF03764">
    <property type="entry name" value="EFG_IV"/>
    <property type="match status" value="1"/>
</dbReference>
<dbReference type="InterPro" id="IPR009022">
    <property type="entry name" value="EFG_III"/>
</dbReference>
<dbReference type="Proteomes" id="UP001500266">
    <property type="component" value="Unassembled WGS sequence"/>
</dbReference>
<protein>
    <submittedName>
        <fullName evidence="5">Elongation factor G-like protein EF-G2</fullName>
    </submittedName>
</protein>
<dbReference type="PRINTS" id="PR00315">
    <property type="entry name" value="ELONGATNFCT"/>
</dbReference>
<dbReference type="Pfam" id="PF00679">
    <property type="entry name" value="EFG_C"/>
    <property type="match status" value="1"/>
</dbReference>
<feature type="domain" description="Tr-type G" evidence="4">
    <location>
        <begin position="21"/>
        <end position="300"/>
    </location>
</feature>
<dbReference type="Gene3D" id="3.40.50.300">
    <property type="entry name" value="P-loop containing nucleotide triphosphate hydrolases"/>
    <property type="match status" value="1"/>
</dbReference>
<evidence type="ECO:0000256" key="1">
    <source>
        <dbReference type="ARBA" id="ARBA00022741"/>
    </source>
</evidence>
<dbReference type="InterPro" id="IPR020568">
    <property type="entry name" value="Ribosomal_Su5_D2-typ_SF"/>
</dbReference>
<evidence type="ECO:0000256" key="2">
    <source>
        <dbReference type="ARBA" id="ARBA00023134"/>
    </source>
</evidence>
<dbReference type="PANTHER" id="PTHR43261">
    <property type="entry name" value="TRANSLATION ELONGATION FACTOR G-RELATED"/>
    <property type="match status" value="1"/>
</dbReference>
<dbReference type="RefSeq" id="WP_345017178.1">
    <property type="nucleotide sequence ID" value="NZ_BAABDO010000005.1"/>
</dbReference>
<evidence type="ECO:0000256" key="3">
    <source>
        <dbReference type="SAM" id="MobiDB-lite"/>
    </source>
</evidence>
<dbReference type="Gene3D" id="3.30.70.870">
    <property type="entry name" value="Elongation Factor G (Translational Gtpase), domain 3"/>
    <property type="match status" value="1"/>
</dbReference>
<dbReference type="Gene3D" id="3.30.70.240">
    <property type="match status" value="1"/>
</dbReference>
<dbReference type="CDD" id="cd01434">
    <property type="entry name" value="EFG_mtEFG1_IV"/>
    <property type="match status" value="1"/>
</dbReference>
<organism evidence="5 6">
    <name type="scientific">Actinomadura keratinilytica</name>
    <dbReference type="NCBI Taxonomy" id="547461"/>
    <lineage>
        <taxon>Bacteria</taxon>
        <taxon>Bacillati</taxon>
        <taxon>Actinomycetota</taxon>
        <taxon>Actinomycetes</taxon>
        <taxon>Streptosporangiales</taxon>
        <taxon>Thermomonosporaceae</taxon>
        <taxon>Actinomadura</taxon>
    </lineage>
</organism>
<dbReference type="SUPFAM" id="SSF52540">
    <property type="entry name" value="P-loop containing nucleoside triphosphate hydrolases"/>
    <property type="match status" value="1"/>
</dbReference>
<dbReference type="NCBIfam" id="NF009381">
    <property type="entry name" value="PRK12740.1-5"/>
    <property type="match status" value="1"/>
</dbReference>
<dbReference type="CDD" id="cd04170">
    <property type="entry name" value="EF-G_bact"/>
    <property type="match status" value="1"/>
</dbReference>
<comment type="caution">
    <text evidence="5">The sequence shown here is derived from an EMBL/GenBank/DDBJ whole genome shotgun (WGS) entry which is preliminary data.</text>
</comment>
<feature type="region of interest" description="Disordered" evidence="3">
    <location>
        <begin position="1"/>
        <end position="21"/>
    </location>
</feature>
<dbReference type="CDD" id="cd16262">
    <property type="entry name" value="EFG_III"/>
    <property type="match status" value="1"/>
</dbReference>
<dbReference type="NCBIfam" id="NF009377">
    <property type="entry name" value="PRK12740.1-1"/>
    <property type="match status" value="1"/>
</dbReference>
<dbReference type="InterPro" id="IPR035649">
    <property type="entry name" value="EFG_V"/>
</dbReference>
<keyword evidence="6" id="KW-1185">Reference proteome</keyword>
<dbReference type="InterPro" id="IPR047872">
    <property type="entry name" value="EFG_IV"/>
</dbReference>
<dbReference type="CDD" id="cd03713">
    <property type="entry name" value="EFG_mtEFG_C"/>
    <property type="match status" value="1"/>
</dbReference>
<dbReference type="SMART" id="SM00838">
    <property type="entry name" value="EFG_C"/>
    <property type="match status" value="1"/>
</dbReference>
<dbReference type="InterPro" id="IPR000795">
    <property type="entry name" value="T_Tr_GTP-bd_dom"/>
</dbReference>
<dbReference type="InterPro" id="IPR005517">
    <property type="entry name" value="Transl_elong_EFG/EF2_IV"/>
</dbReference>
<evidence type="ECO:0000313" key="5">
    <source>
        <dbReference type="EMBL" id="GAA4129598.1"/>
    </source>
</evidence>
<dbReference type="Pfam" id="PF00009">
    <property type="entry name" value="GTP_EFTU"/>
    <property type="match status" value="1"/>
</dbReference>
<evidence type="ECO:0000259" key="4">
    <source>
        <dbReference type="PROSITE" id="PS51722"/>
    </source>
</evidence>
<evidence type="ECO:0000313" key="6">
    <source>
        <dbReference type="Proteomes" id="UP001500266"/>
    </source>
</evidence>
<dbReference type="NCBIfam" id="TIGR00231">
    <property type="entry name" value="small_GTP"/>
    <property type="match status" value="1"/>
</dbReference>
<reference evidence="6" key="1">
    <citation type="journal article" date="2019" name="Int. J. Syst. Evol. Microbiol.">
        <title>The Global Catalogue of Microorganisms (GCM) 10K type strain sequencing project: providing services to taxonomists for standard genome sequencing and annotation.</title>
        <authorList>
            <consortium name="The Broad Institute Genomics Platform"/>
            <consortium name="The Broad Institute Genome Sequencing Center for Infectious Disease"/>
            <person name="Wu L."/>
            <person name="Ma J."/>
        </authorList>
    </citation>
    <scope>NUCLEOTIDE SEQUENCE [LARGE SCALE GENOMIC DNA]</scope>
    <source>
        <strain evidence="6">JCM 17316</strain>
    </source>
</reference>
<dbReference type="SMART" id="SM00382">
    <property type="entry name" value="AAA"/>
    <property type="match status" value="1"/>
</dbReference>
<dbReference type="SUPFAM" id="SSF54980">
    <property type="entry name" value="EF-G C-terminal domain-like"/>
    <property type="match status" value="2"/>
</dbReference>
<dbReference type="PROSITE" id="PS51722">
    <property type="entry name" value="G_TR_2"/>
    <property type="match status" value="1"/>
</dbReference>
<dbReference type="EMBL" id="BAABDO010000005">
    <property type="protein sequence ID" value="GAA4129598.1"/>
    <property type="molecule type" value="Genomic_DNA"/>
</dbReference>
<dbReference type="Pfam" id="PF14492">
    <property type="entry name" value="EFG_III"/>
    <property type="match status" value="1"/>
</dbReference>
<dbReference type="InterPro" id="IPR035647">
    <property type="entry name" value="EFG_III/V"/>
</dbReference>
<gene>
    <name evidence="5" type="ORF">GCM10022416_06310</name>
</gene>
<dbReference type="SUPFAM" id="SSF50447">
    <property type="entry name" value="Translation proteins"/>
    <property type="match status" value="1"/>
</dbReference>
<name>A0ABP7Y2A2_9ACTN</name>
<dbReference type="InterPro" id="IPR027417">
    <property type="entry name" value="P-loop_NTPase"/>
</dbReference>
<sequence>MADKGGHAGGPGRAPEAGRPDKVRNVALVGHSGAGKTTLVEALLAATGTIQRRGRVEDGTTVSDFDDVEMRQQRSVNLALAPLVHAGIKVNLIDTPGYADFVGDLRAGLRAADAALFVISAVDGIDGLTRQLWEECAAVGMPRAVVITKVDQQRGDFDDVVLTCQDVFGEGVAPVYFPIGSGDGLRGLIGLLTRRCFDYSTGERVECEPDPEFLDQIAEQRAALIEGIIQESEDETLMDRYLAGEEIDVKALIQDLETAVARGSFYPVLATAVPHGADAGPVVGMLELLEVITQAFPSPLEHGIPAVTAVGGGSPERVRCDPDGPLVAEIVKTVSDPYVGRISLVRVFSGTLRPDTVVHLSGHGLEDRGHEDHDVDERVGALSSPLGKHQRPVSACVAGDICAVAKLGRAETGDTLSDPAKPMVMAPWTMPDPLLPVAIQARSKADEDKLSQALGRLVAEDPTLRLENNPETRQLVLWCMGEAHADVLIDRLSARYGVEVERIDLRIPLRETFGAPAKGLGRHVKQSGGHGQYGICHIEVEPLPSGAGFEFVDKIVGGVIPRQFIPSVEKGLRQQMARGVSAGYPLVDIRVTLYDGKAHSVDSSDMAFQTAGALALKDAAAKVPILLLEPVDEVGVLVADEYVGAVMSDLTSRRGRVLGSESVPGGRTMIRAEVPQLEIVRYAIDLRSMSQGTGTFSRTFLRYEPLPSHLADKVAAASG</sequence>
<dbReference type="InterPro" id="IPR009000">
    <property type="entry name" value="Transl_B-barrel_sf"/>
</dbReference>
<dbReference type="Gene3D" id="3.30.230.10">
    <property type="match status" value="1"/>
</dbReference>
<dbReference type="InterPro" id="IPR041095">
    <property type="entry name" value="EFG_II"/>
</dbReference>
<dbReference type="InterPro" id="IPR005225">
    <property type="entry name" value="Small_GTP-bd"/>
</dbReference>
<dbReference type="InterPro" id="IPR014721">
    <property type="entry name" value="Ribsml_uS5_D2-typ_fold_subgr"/>
</dbReference>
<dbReference type="Gene3D" id="2.40.30.10">
    <property type="entry name" value="Translation factors"/>
    <property type="match status" value="1"/>
</dbReference>
<proteinExistence type="predicted"/>